<reference evidence="3 6" key="3">
    <citation type="journal article" date="2017" name="Clin. Infect. Dis.">
        <title>Increased Risk for Meningococcal Disease among Men who have Sex with Men in the United States, 2012-2015.</title>
        <authorList>
            <person name="Folaranmi T.A."/>
            <person name="Kretz C.B."/>
            <person name="Kamiya H."/>
            <person name="MacNeil J.R."/>
            <person name="Whaley M.J."/>
            <person name="Blain A."/>
            <person name="Antwi M."/>
            <person name="Dorsinville M."/>
            <person name="Pacilli M."/>
            <person name="Smith S."/>
            <person name="Civen R."/>
            <person name="Ngo V."/>
            <person name="Winter K."/>
            <person name="Harriman K."/>
            <person name="Wang X."/>
            <person name="Bowen V.B."/>
            <person name="Patel M."/>
            <person name="Martin S."/>
            <person name="Misegades L."/>
            <person name="Meyer S.A."/>
        </authorList>
    </citation>
    <scope>NUCLEOTIDE SEQUENCE [LARGE SCALE GENOMIC DNA]</scope>
    <source>
        <strain evidence="3 6">M26503</strain>
    </source>
</reference>
<evidence type="ECO:0000313" key="5">
    <source>
        <dbReference type="Proteomes" id="UP000092966"/>
    </source>
</evidence>
<dbReference type="Proteomes" id="UP000092966">
    <property type="component" value="Chromosome"/>
</dbReference>
<gene>
    <name evidence="3" type="ORF">CNQ34_12140</name>
    <name evidence="1" type="ORF">DE8555_0892</name>
    <name evidence="2" type="ORF">ERS514851_01393</name>
</gene>
<evidence type="ECO:0000313" key="1">
    <source>
        <dbReference type="EMBL" id="ANW91453.1"/>
    </source>
</evidence>
<dbReference type="EMBL" id="FFEF01000015">
    <property type="protein sequence ID" value="CWU13868.1"/>
    <property type="molecule type" value="Genomic_DNA"/>
</dbReference>
<reference evidence="2 4" key="2">
    <citation type="submission" date="2016-02" db="EMBL/GenBank/DDBJ databases">
        <authorList>
            <consortium name="Pathogen Informatics"/>
        </authorList>
    </citation>
    <scope>NUCLEOTIDE SEQUENCE [LARGE SCALE GENOMIC DNA]</scope>
    <source>
        <strain evidence="2 4">2842STDY5881531</strain>
    </source>
</reference>
<name>A0AAD2KNM5_NEIME</name>
<dbReference type="EMBL" id="CP012393">
    <property type="protein sequence ID" value="ANW91453.1"/>
    <property type="molecule type" value="Genomic_DNA"/>
</dbReference>
<dbReference type="Proteomes" id="UP000217930">
    <property type="component" value="Unassembled WGS sequence"/>
</dbReference>
<evidence type="ECO:0000313" key="3">
    <source>
        <dbReference type="EMBL" id="PBJ88474.1"/>
    </source>
</evidence>
<dbReference type="RefSeq" id="WP_002240467.1">
    <property type="nucleotide sequence ID" value="NZ_AP024489.1"/>
</dbReference>
<sequence length="84" mass="9664">MLPIVAYFTAGVKSGGSGMHGAAWRRMRRVCIFVFEIRLLRFANDIPAATVRNLFAGRARMPSEIEIEAVWRIRYNPRFGFFNI</sequence>
<organism evidence="2 4">
    <name type="scientific">Neisseria meningitidis</name>
    <dbReference type="NCBI Taxonomy" id="487"/>
    <lineage>
        <taxon>Bacteria</taxon>
        <taxon>Pseudomonadati</taxon>
        <taxon>Pseudomonadota</taxon>
        <taxon>Betaproteobacteria</taxon>
        <taxon>Neisseriales</taxon>
        <taxon>Neisseriaceae</taxon>
        <taxon>Neisseria</taxon>
    </lineage>
</organism>
<dbReference type="EMBL" id="NTLY01000002">
    <property type="protein sequence ID" value="PBJ88474.1"/>
    <property type="molecule type" value="Genomic_DNA"/>
</dbReference>
<protein>
    <submittedName>
        <fullName evidence="2">Uncharacterized protein</fullName>
    </submittedName>
</protein>
<dbReference type="Proteomes" id="UP000069876">
    <property type="component" value="Unassembled WGS sequence"/>
</dbReference>
<evidence type="ECO:0000313" key="2">
    <source>
        <dbReference type="EMBL" id="CWU13868.1"/>
    </source>
</evidence>
<reference evidence="3" key="4">
    <citation type="submission" date="2017-09" db="EMBL/GenBank/DDBJ databases">
        <authorList>
            <person name="Kretz C."/>
            <person name="Retchless A."/>
            <person name="Wang X."/>
        </authorList>
    </citation>
    <scope>NUCLEOTIDE SEQUENCE</scope>
    <source>
        <strain evidence="3">M26503</strain>
    </source>
</reference>
<proteinExistence type="predicted"/>
<evidence type="ECO:0000313" key="4">
    <source>
        <dbReference type="Proteomes" id="UP000069876"/>
    </source>
</evidence>
<reference evidence="1 5" key="1">
    <citation type="submission" date="2015-07" db="EMBL/GenBank/DDBJ databases">
        <title>Comparative genome sequencing reveals within-host evolution of Neisseria meningitidis during.</title>
        <authorList>
            <person name="Klughammer J."/>
            <person name="Dittrich M."/>
            <person name="Mueller T."/>
            <person name="Blom J."/>
            <person name="Goesmann A."/>
            <person name="Vogel U."/>
            <person name="Frosch M."/>
            <person name="Bock C."/>
            <person name="Schoen C."/>
        </authorList>
    </citation>
    <scope>NUCLEOTIDE SEQUENCE [LARGE SCALE GENOMIC DNA]</scope>
    <source>
        <strain evidence="1 5">DE8555</strain>
    </source>
</reference>
<evidence type="ECO:0000313" key="6">
    <source>
        <dbReference type="Proteomes" id="UP000217930"/>
    </source>
</evidence>
<dbReference type="AlphaFoldDB" id="A0AAD2KNM5"/>
<accession>A0AAD2KNM5</accession>